<dbReference type="Proteomes" id="UP000805193">
    <property type="component" value="Unassembled WGS sequence"/>
</dbReference>
<protein>
    <submittedName>
        <fullName evidence="1">Uncharacterized protein</fullName>
    </submittedName>
</protein>
<accession>A0AC60PU08</accession>
<name>A0AC60PU08_IXOPE</name>
<evidence type="ECO:0000313" key="2">
    <source>
        <dbReference type="Proteomes" id="UP000805193"/>
    </source>
</evidence>
<comment type="caution">
    <text evidence="1">The sequence shown here is derived from an EMBL/GenBank/DDBJ whole genome shotgun (WGS) entry which is preliminary data.</text>
</comment>
<reference evidence="1 2" key="1">
    <citation type="journal article" date="2020" name="Cell">
        <title>Large-Scale Comparative Analyses of Tick Genomes Elucidate Their Genetic Diversity and Vector Capacities.</title>
        <authorList>
            <consortium name="Tick Genome and Microbiome Consortium (TIGMIC)"/>
            <person name="Jia N."/>
            <person name="Wang J."/>
            <person name="Shi W."/>
            <person name="Du L."/>
            <person name="Sun Y."/>
            <person name="Zhan W."/>
            <person name="Jiang J.F."/>
            <person name="Wang Q."/>
            <person name="Zhang B."/>
            <person name="Ji P."/>
            <person name="Bell-Sakyi L."/>
            <person name="Cui X.M."/>
            <person name="Yuan T.T."/>
            <person name="Jiang B.G."/>
            <person name="Yang W.F."/>
            <person name="Lam T.T."/>
            <person name="Chang Q.C."/>
            <person name="Ding S.J."/>
            <person name="Wang X.J."/>
            <person name="Zhu J.G."/>
            <person name="Ruan X.D."/>
            <person name="Zhao L."/>
            <person name="Wei J.T."/>
            <person name="Ye R.Z."/>
            <person name="Que T.C."/>
            <person name="Du C.H."/>
            <person name="Zhou Y.H."/>
            <person name="Cheng J.X."/>
            <person name="Dai P.F."/>
            <person name="Guo W.B."/>
            <person name="Han X.H."/>
            <person name="Huang E.J."/>
            <person name="Li L.F."/>
            <person name="Wei W."/>
            <person name="Gao Y.C."/>
            <person name="Liu J.Z."/>
            <person name="Shao H.Z."/>
            <person name="Wang X."/>
            <person name="Wang C.C."/>
            <person name="Yang T.C."/>
            <person name="Huo Q.B."/>
            <person name="Li W."/>
            <person name="Chen H.Y."/>
            <person name="Chen S.E."/>
            <person name="Zhou L.G."/>
            <person name="Ni X.B."/>
            <person name="Tian J.H."/>
            <person name="Sheng Y."/>
            <person name="Liu T."/>
            <person name="Pan Y.S."/>
            <person name="Xia L.Y."/>
            <person name="Li J."/>
            <person name="Zhao F."/>
            <person name="Cao W.C."/>
        </authorList>
    </citation>
    <scope>NUCLEOTIDE SEQUENCE [LARGE SCALE GENOMIC DNA]</scope>
    <source>
        <strain evidence="1">Iper-2018</strain>
    </source>
</reference>
<evidence type="ECO:0000313" key="1">
    <source>
        <dbReference type="EMBL" id="KAG0424612.1"/>
    </source>
</evidence>
<proteinExistence type="predicted"/>
<keyword evidence="2" id="KW-1185">Reference proteome</keyword>
<organism evidence="1 2">
    <name type="scientific">Ixodes persulcatus</name>
    <name type="common">Taiga tick</name>
    <dbReference type="NCBI Taxonomy" id="34615"/>
    <lineage>
        <taxon>Eukaryota</taxon>
        <taxon>Metazoa</taxon>
        <taxon>Ecdysozoa</taxon>
        <taxon>Arthropoda</taxon>
        <taxon>Chelicerata</taxon>
        <taxon>Arachnida</taxon>
        <taxon>Acari</taxon>
        <taxon>Parasitiformes</taxon>
        <taxon>Ixodida</taxon>
        <taxon>Ixodoidea</taxon>
        <taxon>Ixodidae</taxon>
        <taxon>Ixodinae</taxon>
        <taxon>Ixodes</taxon>
    </lineage>
</organism>
<gene>
    <name evidence="1" type="ORF">HPB47_028168</name>
</gene>
<sequence>MLHGLHGRCELSEKQRARDESQVYEVWVSTATPRLASFLGFGSPEQRVTFTSADDVAGTDRGYGPMELNTGNGPNSTASQPPRTKEPEAQAGTAKENAETSRTATSTEQVRNYSQQDVSGDVQNTPVLAHEGDPNFSWTDVVGKNTKKKRARAERLQGNDPSTSNRQIENNKMATGKGDGGKDGGPPAIPTSTYRKGGHRISKPRKELLPPLPLDHYKVVIRPEEGLTVSNWSALEISKAVTTAAQLSPEELAQSRVRIRKEQNIIVLSTPDIEPANRMAKAKTITLKDRQYEIAAYKAAPDNSCKGVISGIGEKYAPEYLTENIRATSPTGPAVFYARMMGQKDSVIITFQGLQIPRLVLLGNAEYRCRPYLPKEQVCDACLGHGHRKDVCPHPEKGRCATCGCLGGAMEDHVCSPHCIHCEGNHPSNDPQCPARRKAPYNKAWIQKQQTQKRNLQQAEFSNSQNIRPDTASQQRELLPPTRNSQAHWPALEAGGFETPNPYALIASGLESYARTLAQSPHAMQGPIVDPTDTGPSGGIRGRSRSRKKSQVKNPHQPQQLPQLLPQQQGGSHRQGPSGLAAVNTQVSWDERPPNPPTPAPRNSFSSTSQIPTAPLVLGASETPRPPPAKRAALDSTTEKDDIENRLDKYMHQILDHTRKEMQCRLEAFEKHIEAKFQRQIEALSAQLNNMIRNEIQALGHRLQSRFGGPCPNMCEGPQCPYPPTGPGGYAGPRPEPIADGPPVDPRLKPNSESPLPPPDHNIINQQHFQQDLAPQPTQILNLQHGQGSPQGYRRKRGALTEFLATQEQQPDVIALQEAGCVPSLSGYIAFCQETTSEEEKPRKRGHCSLFLLNVYSSPSKSKDTFNHLFRDALRIACPKDNNLLIVGDFNATHTTLGYAKASAKGRKLMDAIDVYRLTLLNEPDQPTRIGNSISRDSCPDLTLARTRDSCIWTNLGESLGSDHLILETEVPVQLNRKRGKPQRLVNWDSFRQLRSAAAKGNPIRGDERALERWVQQIQEDVERATKTILTTDKAPVVDPHLLHLWEARRSLTKRWRRQKYNRKLRTRIAKLTQEAEQYAEELTQTNWHKLCDQLLGSLGTKQTWSLLRTLLDPTKTKVESCKALTKLLHSLPREEGDRLWETLIERYIATGPRPEYPSYPHNEGDSPHPLDADITEQEVRNALQNITRNTAPGKDGVTYRLLKNLDDDSISALTGYFNQVWIENGSDGEIQDALQTAADATQEYARAAGLSCAADKSELLLIRGMAKIKINEEITVSIVGKPIPSVKRLRILGLQLQTDAKASFTLQVLRKQCQQIAHLIRRVTSKRRGLKEGDTIRIVQALLLSRIVYHVPFQTFRRKEIDALNATLRMAVKTAIGLQQHTSTERLLQLGLHNTIEELTEAQSIGQRTRLGPGALLRRLGYRTRASSLDKGGQKPAPPAIAARVRVMPIPKNMHPQVNAGRRLARVRYLRRRYHGDPDVLYTDAASYTSPSGGKCIAVCDSDGRNGTSASLKGSPSCAEAEEAAIALAISTTQYRAEFDCNTTVTIITDSQAACRAWAGNLLSTWSNQILSNLDHTRLPLVRIVWTPGHASLPGNGSVDALARGLTIRALHMEGTTVGDNTSREDEQEHEPQTPHQETFNHVTEYYRSQRKKYPPPHKDLNRQEASKWRNLQTHYFPNLLHLHRFFPDRYRSVCPGCQSPEPSLYHCTWACPSPVGVGVMPVPNPTTTSWEAALLSSRPERQLALLERARRVAVACGALDLGT</sequence>
<dbReference type="EMBL" id="JABSTQ010009954">
    <property type="protein sequence ID" value="KAG0424612.1"/>
    <property type="molecule type" value="Genomic_DNA"/>
</dbReference>